<gene>
    <name evidence="1" type="ORF">BpHYR1_045188</name>
</gene>
<protein>
    <submittedName>
        <fullName evidence="1">Uncharacterized protein</fullName>
    </submittedName>
</protein>
<keyword evidence="2" id="KW-1185">Reference proteome</keyword>
<evidence type="ECO:0000313" key="1">
    <source>
        <dbReference type="EMBL" id="RMZ94760.1"/>
    </source>
</evidence>
<evidence type="ECO:0000313" key="2">
    <source>
        <dbReference type="Proteomes" id="UP000276133"/>
    </source>
</evidence>
<proteinExistence type="predicted"/>
<dbReference type="EMBL" id="REGN01012825">
    <property type="protein sequence ID" value="RMZ94760.1"/>
    <property type="molecule type" value="Genomic_DNA"/>
</dbReference>
<dbReference type="AlphaFoldDB" id="A0A3M7P7J2"/>
<dbReference type="Proteomes" id="UP000276133">
    <property type="component" value="Unassembled WGS sequence"/>
</dbReference>
<sequence>MSIRILIIFSSFFINFLLFLKIERSLALTLRCFSLKKESSNEESVEFEKLSNLYFKYFVIHSYLIAYDFKNLI</sequence>
<comment type="caution">
    <text evidence="1">The sequence shown here is derived from an EMBL/GenBank/DDBJ whole genome shotgun (WGS) entry which is preliminary data.</text>
</comment>
<feature type="non-terminal residue" evidence="1">
    <location>
        <position position="73"/>
    </location>
</feature>
<accession>A0A3M7P7J2</accession>
<reference evidence="1 2" key="1">
    <citation type="journal article" date="2018" name="Sci. Rep.">
        <title>Genomic signatures of local adaptation to the degree of environmental predictability in rotifers.</title>
        <authorList>
            <person name="Franch-Gras L."/>
            <person name="Hahn C."/>
            <person name="Garcia-Roger E.M."/>
            <person name="Carmona M.J."/>
            <person name="Serra M."/>
            <person name="Gomez A."/>
        </authorList>
    </citation>
    <scope>NUCLEOTIDE SEQUENCE [LARGE SCALE GENOMIC DNA]</scope>
    <source>
        <strain evidence="1">HYR1</strain>
    </source>
</reference>
<name>A0A3M7P7J2_BRAPC</name>
<organism evidence="1 2">
    <name type="scientific">Brachionus plicatilis</name>
    <name type="common">Marine rotifer</name>
    <name type="synonym">Brachionus muelleri</name>
    <dbReference type="NCBI Taxonomy" id="10195"/>
    <lineage>
        <taxon>Eukaryota</taxon>
        <taxon>Metazoa</taxon>
        <taxon>Spiralia</taxon>
        <taxon>Gnathifera</taxon>
        <taxon>Rotifera</taxon>
        <taxon>Eurotatoria</taxon>
        <taxon>Monogononta</taxon>
        <taxon>Pseudotrocha</taxon>
        <taxon>Ploima</taxon>
        <taxon>Brachionidae</taxon>
        <taxon>Brachionus</taxon>
    </lineage>
</organism>